<name>A0A6A5GXG1_CAERE</name>
<dbReference type="EMBL" id="WUAV01000004">
    <property type="protein sequence ID" value="KAF1759052.1"/>
    <property type="molecule type" value="Genomic_DNA"/>
</dbReference>
<dbReference type="KEGG" id="crq:GCK72_015512"/>
<sequence>MRYQYCEKCKKKVGESHECGKTFCTICCKPCPKNHVCAHPLPAAANRDTCLTKQANVRYFVYDFETIVRSKEHSIPNHSILATESCNVAAYNNCTPTIVHTADHVFSMDIADMTYIETTVSHYSLYENGSSTADKTLDVPASGHFLIRAPDTLFVQIGSRRFILARS</sequence>
<organism evidence="1 2">
    <name type="scientific">Caenorhabditis remanei</name>
    <name type="common">Caenorhabditis vulgaris</name>
    <dbReference type="NCBI Taxonomy" id="31234"/>
    <lineage>
        <taxon>Eukaryota</taxon>
        <taxon>Metazoa</taxon>
        <taxon>Ecdysozoa</taxon>
        <taxon>Nematoda</taxon>
        <taxon>Chromadorea</taxon>
        <taxon>Rhabditida</taxon>
        <taxon>Rhabditina</taxon>
        <taxon>Rhabditomorpha</taxon>
        <taxon>Rhabditoidea</taxon>
        <taxon>Rhabditidae</taxon>
        <taxon>Peloderinae</taxon>
        <taxon>Caenorhabditis</taxon>
    </lineage>
</organism>
<evidence type="ECO:0000313" key="2">
    <source>
        <dbReference type="Proteomes" id="UP000483820"/>
    </source>
</evidence>
<protein>
    <submittedName>
        <fullName evidence="1">Uncharacterized protein</fullName>
    </submittedName>
</protein>
<dbReference type="RefSeq" id="XP_053585700.1">
    <property type="nucleotide sequence ID" value="XM_053730928.1"/>
</dbReference>
<dbReference type="GeneID" id="78776081"/>
<reference evidence="1 2" key="1">
    <citation type="submission" date="2019-12" db="EMBL/GenBank/DDBJ databases">
        <title>Chromosome-level assembly of the Caenorhabditis remanei genome.</title>
        <authorList>
            <person name="Teterina A.A."/>
            <person name="Willis J.H."/>
            <person name="Phillips P.C."/>
        </authorList>
    </citation>
    <scope>NUCLEOTIDE SEQUENCE [LARGE SCALE GENOMIC DNA]</scope>
    <source>
        <strain evidence="1 2">PX506</strain>
        <tissue evidence="1">Whole organism</tissue>
    </source>
</reference>
<dbReference type="AlphaFoldDB" id="A0A6A5GXG1"/>
<dbReference type="Proteomes" id="UP000483820">
    <property type="component" value="Chromosome IV"/>
</dbReference>
<accession>A0A6A5GXG1</accession>
<dbReference type="CTD" id="78776081"/>
<proteinExistence type="predicted"/>
<gene>
    <name evidence="1" type="ORF">GCK72_015512</name>
</gene>
<comment type="caution">
    <text evidence="1">The sequence shown here is derived from an EMBL/GenBank/DDBJ whole genome shotgun (WGS) entry which is preliminary data.</text>
</comment>
<evidence type="ECO:0000313" key="1">
    <source>
        <dbReference type="EMBL" id="KAF1759052.1"/>
    </source>
</evidence>